<dbReference type="InterPro" id="IPR008302">
    <property type="entry name" value="NamZ"/>
</dbReference>
<dbReference type="Gene3D" id="3.40.50.12170">
    <property type="entry name" value="Uncharacterised protein PF07075, DUF1343"/>
    <property type="match status" value="1"/>
</dbReference>
<dbReference type="InterPro" id="IPR048502">
    <property type="entry name" value="NamZ_N"/>
</dbReference>
<dbReference type="PANTHER" id="PTHR42915">
    <property type="entry name" value="HYPOTHETICAL 460 KDA PROTEIN IN FEUA-SIGW INTERGENIC REGION [PRECURSOR]"/>
    <property type="match status" value="1"/>
</dbReference>
<feature type="domain" description="Peptidoglycan beta-N-acetylmuramidase NamZ N-terminal" evidence="1">
    <location>
        <begin position="21"/>
        <end position="223"/>
    </location>
</feature>
<accession>A0A815ZW77</accession>
<dbReference type="Pfam" id="PF20732">
    <property type="entry name" value="NamZ_C"/>
    <property type="match status" value="1"/>
</dbReference>
<dbReference type="GO" id="GO:0033922">
    <property type="term" value="F:peptidoglycan beta-N-acetylmuramidase activity"/>
    <property type="evidence" value="ECO:0007669"/>
    <property type="project" value="InterPro"/>
</dbReference>
<evidence type="ECO:0000259" key="2">
    <source>
        <dbReference type="Pfam" id="PF20732"/>
    </source>
</evidence>
<dbReference type="EMBL" id="CAJOBH010007203">
    <property type="protein sequence ID" value="CAF4077626.1"/>
    <property type="molecule type" value="Genomic_DNA"/>
</dbReference>
<evidence type="ECO:0000313" key="4">
    <source>
        <dbReference type="EMBL" id="CAF4077626.1"/>
    </source>
</evidence>
<sequence>MIRFGIDILLKQQPSWKLTNIGLVTNNAATTFNGVLSRKALLDAGFNIKRLFSPEHGLDVNGADGDAIKDTFDTVTGLPVTSLYGENLAPSQSDLMNIDILLFDIPDVGSRFYTYLWTMTYVMEAAAQYSKILIILDRPNPISGNLQLTEGPMLDMTTTSFLGRWPLPIRHSCTLGELAIYFNTTRNIKVSLEIVPCPGWNRNMFQPDWLLPFVPTSPAMQSFESMLLYPGICLLEATNVSEGRGTFLPFCILGAPWIDGTALATAFNRLGHTGVKATNTSYVPREGKYKHETCHGIKLEISAPQEIRSVINGLLIIQLIRTMYPDHFSWRPYPTNVNPSGAFHLDRLLGISNSESLFDLPFLVFIDKIKQMTQIHDWKQQISNYLIY</sequence>
<dbReference type="Pfam" id="PF07075">
    <property type="entry name" value="NamZ_N"/>
    <property type="match status" value="1"/>
</dbReference>
<feature type="domain" description="Peptidoglycan beta-N-acetylmuramidase NamZ C-terminal" evidence="2">
    <location>
        <begin position="227"/>
        <end position="388"/>
    </location>
</feature>
<dbReference type="PANTHER" id="PTHR42915:SF1">
    <property type="entry name" value="PEPTIDOGLYCAN BETA-N-ACETYLMURAMIDASE NAMZ"/>
    <property type="match status" value="1"/>
</dbReference>
<dbReference type="AlphaFoldDB" id="A0A815ZW77"/>
<evidence type="ECO:0000259" key="1">
    <source>
        <dbReference type="Pfam" id="PF07075"/>
    </source>
</evidence>
<comment type="caution">
    <text evidence="3">The sequence shown here is derived from an EMBL/GenBank/DDBJ whole genome shotgun (WGS) entry which is preliminary data.</text>
</comment>
<dbReference type="Proteomes" id="UP000663855">
    <property type="component" value="Unassembled WGS sequence"/>
</dbReference>
<evidence type="ECO:0000313" key="5">
    <source>
        <dbReference type="Proteomes" id="UP000663855"/>
    </source>
</evidence>
<dbReference type="Gene3D" id="3.90.1150.140">
    <property type="match status" value="1"/>
</dbReference>
<evidence type="ECO:0000313" key="3">
    <source>
        <dbReference type="EMBL" id="CAF1590371.1"/>
    </source>
</evidence>
<protein>
    <recommendedName>
        <fullName evidence="6">DUF1343 domain-containing protein</fullName>
    </recommendedName>
</protein>
<evidence type="ECO:0008006" key="6">
    <source>
        <dbReference type="Google" id="ProtNLM"/>
    </source>
</evidence>
<organism evidence="3 5">
    <name type="scientific">Rotaria magnacalcarata</name>
    <dbReference type="NCBI Taxonomy" id="392030"/>
    <lineage>
        <taxon>Eukaryota</taxon>
        <taxon>Metazoa</taxon>
        <taxon>Spiralia</taxon>
        <taxon>Gnathifera</taxon>
        <taxon>Rotifera</taxon>
        <taxon>Eurotatoria</taxon>
        <taxon>Bdelloidea</taxon>
        <taxon>Philodinida</taxon>
        <taxon>Philodinidae</taxon>
        <taxon>Rotaria</taxon>
    </lineage>
</organism>
<gene>
    <name evidence="4" type="ORF">BYL167_LOCUS17888</name>
    <name evidence="3" type="ORF">CJN711_LOCUS33965</name>
</gene>
<dbReference type="Proteomes" id="UP000681967">
    <property type="component" value="Unassembled WGS sequence"/>
</dbReference>
<proteinExistence type="predicted"/>
<dbReference type="InterPro" id="IPR048503">
    <property type="entry name" value="NamZ_C"/>
</dbReference>
<reference evidence="3" key="1">
    <citation type="submission" date="2021-02" db="EMBL/GenBank/DDBJ databases">
        <authorList>
            <person name="Nowell W R."/>
        </authorList>
    </citation>
    <scope>NUCLEOTIDE SEQUENCE</scope>
</reference>
<dbReference type="EMBL" id="CAJNOV010016425">
    <property type="protein sequence ID" value="CAF1590371.1"/>
    <property type="molecule type" value="Genomic_DNA"/>
</dbReference>
<dbReference type="PIRSF" id="PIRSF016719">
    <property type="entry name" value="UCP016719"/>
    <property type="match status" value="1"/>
</dbReference>
<name>A0A815ZW77_9BILA</name>